<name>A0A699J7T6_TANCI</name>
<organism evidence="1">
    <name type="scientific">Tanacetum cinerariifolium</name>
    <name type="common">Dalmatian daisy</name>
    <name type="synonym">Chrysanthemum cinerariifolium</name>
    <dbReference type="NCBI Taxonomy" id="118510"/>
    <lineage>
        <taxon>Eukaryota</taxon>
        <taxon>Viridiplantae</taxon>
        <taxon>Streptophyta</taxon>
        <taxon>Embryophyta</taxon>
        <taxon>Tracheophyta</taxon>
        <taxon>Spermatophyta</taxon>
        <taxon>Magnoliopsida</taxon>
        <taxon>eudicotyledons</taxon>
        <taxon>Gunneridae</taxon>
        <taxon>Pentapetalae</taxon>
        <taxon>asterids</taxon>
        <taxon>campanulids</taxon>
        <taxon>Asterales</taxon>
        <taxon>Asteraceae</taxon>
        <taxon>Asteroideae</taxon>
        <taxon>Anthemideae</taxon>
        <taxon>Anthemidinae</taxon>
        <taxon>Tanacetum</taxon>
    </lineage>
</organism>
<reference evidence="1" key="1">
    <citation type="journal article" date="2019" name="Sci. Rep.">
        <title>Draft genome of Tanacetum cinerariifolium, the natural source of mosquito coil.</title>
        <authorList>
            <person name="Yamashiro T."/>
            <person name="Shiraishi A."/>
            <person name="Satake H."/>
            <person name="Nakayama K."/>
        </authorList>
    </citation>
    <scope>NUCLEOTIDE SEQUENCE</scope>
</reference>
<gene>
    <name evidence="1" type="ORF">Tci_590337</name>
</gene>
<dbReference type="AlphaFoldDB" id="A0A699J7T6"/>
<sequence>SKTCLVETDDSNGILDSPDMCNDDIQNDQNDIESNDERVALANLIAYLKLDVDENKKIQKQLKKANKNTCSGTERTEFEKYKSFNDRTVDYDKLECKLNETLGQLAQKDIEIKEGLKTKAYEILVIKEKHDELIKPSLLTKSHYEGLVKQRTKVIMDLKLREEHDIDKMLLMKKQLKFLNEIVYKKSQSIQTIHMMAPKVSTYNGRPTFANPRYLKQAQSEIPCLYAFPYNQSTHANRLIPDGEKTLALERESRSKLNKDLVRPYDYTTLNSLYEIFKPPTQEFEIQLAYANEIRKKMIKHSKDQFCAPTAQDMEILIQTFLMPLTIKTQNDSFLFVHELKQEMHADLKYTESLEKEIDELKFDKLCEIWLELRVLMMVHMICETLMNIKELVLVEFGVIRFHCFSIMRGDMFMGVSTVVCSGIAGESSVVDSA</sequence>
<feature type="non-terminal residue" evidence="1">
    <location>
        <position position="1"/>
    </location>
</feature>
<dbReference type="EMBL" id="BKCJ010381947">
    <property type="protein sequence ID" value="GFA18365.1"/>
    <property type="molecule type" value="Genomic_DNA"/>
</dbReference>
<evidence type="ECO:0000313" key="1">
    <source>
        <dbReference type="EMBL" id="GFA18365.1"/>
    </source>
</evidence>
<accession>A0A699J7T6</accession>
<protein>
    <submittedName>
        <fullName evidence="1">Uncharacterized protein</fullName>
    </submittedName>
</protein>
<proteinExistence type="predicted"/>
<comment type="caution">
    <text evidence="1">The sequence shown here is derived from an EMBL/GenBank/DDBJ whole genome shotgun (WGS) entry which is preliminary data.</text>
</comment>